<keyword evidence="2" id="KW-1185">Reference proteome</keyword>
<name>A0ABR9DC47_9GAMM</name>
<evidence type="ECO:0000313" key="2">
    <source>
        <dbReference type="Proteomes" id="UP000641152"/>
    </source>
</evidence>
<dbReference type="SUPFAM" id="SSF52980">
    <property type="entry name" value="Restriction endonuclease-like"/>
    <property type="match status" value="1"/>
</dbReference>
<reference evidence="1 2" key="1">
    <citation type="submission" date="2020-09" db="EMBL/GenBank/DDBJ databases">
        <title>Methylomonas albis sp. nov. and Methylomonas fluvii sp. nov.: Two cold-adapted methanotrophs from the River Elbe and an amended description of Methylovulum psychrotolerans strain Eb1.</title>
        <authorList>
            <person name="Bussmann I.K."/>
            <person name="Klings K.-W."/>
            <person name="Warnstedt J."/>
            <person name="Hoppert M."/>
            <person name="Saborowski A."/>
            <person name="Horn F."/>
            <person name="Liebner S."/>
        </authorList>
    </citation>
    <scope>NUCLEOTIDE SEQUENCE [LARGE SCALE GENOMIC DNA]</scope>
    <source>
        <strain evidence="1 2">EbB</strain>
    </source>
</reference>
<dbReference type="EMBL" id="JACXST010000001">
    <property type="protein sequence ID" value="MBD9359482.1"/>
    <property type="molecule type" value="Genomic_DNA"/>
</dbReference>
<dbReference type="Gene3D" id="3.40.1350.10">
    <property type="match status" value="1"/>
</dbReference>
<evidence type="ECO:0008006" key="3">
    <source>
        <dbReference type="Google" id="ProtNLM"/>
    </source>
</evidence>
<evidence type="ECO:0000313" key="1">
    <source>
        <dbReference type="EMBL" id="MBD9359482.1"/>
    </source>
</evidence>
<comment type="caution">
    <text evidence="1">The sequence shown here is derived from an EMBL/GenBank/DDBJ whole genome shotgun (WGS) entry which is preliminary data.</text>
</comment>
<dbReference type="InterPro" id="IPR011856">
    <property type="entry name" value="tRNA_endonuc-like_dom_sf"/>
</dbReference>
<dbReference type="InterPro" id="IPR011335">
    <property type="entry name" value="Restrct_endonuc-II-like"/>
</dbReference>
<sequence length="222" mass="24371">MALVAQGITTLKDVLTISIDKLTSILRHQTRAEALVQAVSSVSGITEDRLKHAHSRVAKSVGVDELVNECNAQLGTPYEAAIAALLREEPSWVVTEIDDGKRQNDPDLMVQLGTITIIIECKTTQKKVPLIGKEEAWAVLQKAADYDRSYKRVTLGKPQFDETCKKKVAGAHDITLIEHTVFIEGVLRVLLGSLSAQSFLEWLGQPGLSDLQRLGGKPTYQE</sequence>
<gene>
    <name evidence="1" type="ORF">EBB_02765</name>
</gene>
<accession>A0ABR9DC47</accession>
<dbReference type="Proteomes" id="UP000641152">
    <property type="component" value="Unassembled WGS sequence"/>
</dbReference>
<organism evidence="1 2">
    <name type="scientific">Methylomonas fluvii</name>
    <dbReference type="NCBI Taxonomy" id="1854564"/>
    <lineage>
        <taxon>Bacteria</taxon>
        <taxon>Pseudomonadati</taxon>
        <taxon>Pseudomonadota</taxon>
        <taxon>Gammaproteobacteria</taxon>
        <taxon>Methylococcales</taxon>
        <taxon>Methylococcaceae</taxon>
        <taxon>Methylomonas</taxon>
    </lineage>
</organism>
<protein>
    <recommendedName>
        <fullName evidence="3">Restriction endonuclease</fullName>
    </recommendedName>
</protein>
<proteinExistence type="predicted"/>